<sequence length="291" mass="32934">MSSVVAIRTNRWTSEEERLVANLQQAKGEDVVVVFHNRPEGVVPPVPVIDLNDQVCEAMGLGLPHDWGWRCGDYFYYALRAARPEYEFYWLVEPDVMFTGDPSSFFAAFEGDDRDLLGVSPGPFENKAHPFLSTLQHLEPYRAIFALTRFSGRALDRLLPQRQASAKVPKLVRKFANDEFFTFSTVQADPELSIGDLVEGAPSWFDGAYVESDPDLLIDLVRDDESLRDKVFHPVKTKEFWMTSVAHRLSNKTAFLKHMVPSLKKLSDEEIEAMAQMAHDNVLAALKKARG</sequence>
<dbReference type="Proteomes" id="UP000264719">
    <property type="component" value="Unassembled WGS sequence"/>
</dbReference>
<evidence type="ECO:0000313" key="1">
    <source>
        <dbReference type="EMBL" id="HAR52019.1"/>
    </source>
</evidence>
<evidence type="ECO:0000313" key="2">
    <source>
        <dbReference type="Proteomes" id="UP000264719"/>
    </source>
</evidence>
<proteinExistence type="predicted"/>
<dbReference type="RefSeq" id="WP_009815207.1">
    <property type="nucleotide sequence ID" value="NZ_CAXAXR010000011.1"/>
</dbReference>
<accession>A0A348WBV7</accession>
<name>A0A348WBV7_9RHOB</name>
<protein>
    <submittedName>
        <fullName evidence="1">Component of SufBCD complex</fullName>
    </submittedName>
</protein>
<comment type="caution">
    <text evidence="1">The sequence shown here is derived from an EMBL/GenBank/DDBJ whole genome shotgun (WGS) entry which is preliminary data.</text>
</comment>
<reference evidence="1 2" key="1">
    <citation type="journal article" date="2018" name="Nat. Biotechnol.">
        <title>A standardized bacterial taxonomy based on genome phylogeny substantially revises the tree of life.</title>
        <authorList>
            <person name="Parks D.H."/>
            <person name="Chuvochina M."/>
            <person name="Waite D.W."/>
            <person name="Rinke C."/>
            <person name="Skarshewski A."/>
            <person name="Chaumeil P.A."/>
            <person name="Hugenholtz P."/>
        </authorList>
    </citation>
    <scope>NUCLEOTIDE SEQUENCE [LARGE SCALE GENOMIC DNA]</scope>
    <source>
        <strain evidence="1">UBA9169</strain>
    </source>
</reference>
<organism evidence="1 2">
    <name type="scientific">Roseovarius nubinhibens</name>
    <dbReference type="NCBI Taxonomy" id="314263"/>
    <lineage>
        <taxon>Bacteria</taxon>
        <taxon>Pseudomonadati</taxon>
        <taxon>Pseudomonadota</taxon>
        <taxon>Alphaproteobacteria</taxon>
        <taxon>Rhodobacterales</taxon>
        <taxon>Roseobacteraceae</taxon>
        <taxon>Roseovarius</taxon>
    </lineage>
</organism>
<gene>
    <name evidence="1" type="ORF">DCS45_09100</name>
</gene>
<dbReference type="AlphaFoldDB" id="A0A348WBV7"/>
<dbReference type="EMBL" id="DMVW01000091">
    <property type="protein sequence ID" value="HAR52019.1"/>
    <property type="molecule type" value="Genomic_DNA"/>
</dbReference>